<evidence type="ECO:0000256" key="5">
    <source>
        <dbReference type="SAM" id="Coils"/>
    </source>
</evidence>
<keyword evidence="4" id="KW-0472">Membrane</keyword>
<dbReference type="InterPro" id="IPR027417">
    <property type="entry name" value="P-loop_NTPase"/>
</dbReference>
<evidence type="ECO:0000256" key="3">
    <source>
        <dbReference type="ARBA" id="ARBA00022989"/>
    </source>
</evidence>
<sequence length="482" mass="52397">MSVMRRPILIGGIGLSFSLWALESFHHSIDQVDEWGMLGALALGAGFWLFRKQGKTVQLQLDAPPVDREAAEKAIAKVETVISQLEAEAPNHDAIPQLRQKVGQLKAELDRKELTLAVTGTKATGKTTLIHLLAESLVSHLKQSVTIKETPALFTGNGDDTAKEVALASDLVLFVTNGDLTDSEYEFLQQLKNSNQRVVLVFNKQDQYLPEDRAVVLQQLQQRMGGDVVAIAASPKAVKVRQHQTDGSVNEWLEEQTPEITALTAQVSQIVPEETQKLVVATTWRQAGVLKAEAKGVLNEVRRDRAMPQIEQYQWIAAAAAFANPVPALDLVATGAINAQLVMDLSNIYQQKFSLEQAKTVAGTMGSLMLKLGLVELSSQAITGILKSHAVTFVAGGAVQGVSAAYLTRLAGLSLIEYFQEQEISVEESRGLNVEKLGETLKKVFQENQRTAFLQGFVKQAVGRILPESSGQKQLAAEATTA</sequence>
<dbReference type="AlphaFoldDB" id="A0AAV3X997"/>
<evidence type="ECO:0008006" key="8">
    <source>
        <dbReference type="Google" id="ProtNLM"/>
    </source>
</evidence>
<keyword evidence="3" id="KW-1133">Transmembrane helix</keyword>
<reference evidence="6" key="1">
    <citation type="submission" date="2019-10" db="EMBL/GenBank/DDBJ databases">
        <title>Draft genome sequece of Microseira wollei NIES-4236.</title>
        <authorList>
            <person name="Yamaguchi H."/>
            <person name="Suzuki S."/>
            <person name="Kawachi M."/>
        </authorList>
    </citation>
    <scope>NUCLEOTIDE SEQUENCE</scope>
    <source>
        <strain evidence="6">NIES-4236</strain>
    </source>
</reference>
<feature type="coiled-coil region" evidence="5">
    <location>
        <begin position="68"/>
        <end position="115"/>
    </location>
</feature>
<accession>A0AAV3X997</accession>
<dbReference type="Proteomes" id="UP001050975">
    <property type="component" value="Unassembled WGS sequence"/>
</dbReference>
<evidence type="ECO:0000256" key="1">
    <source>
        <dbReference type="ARBA" id="ARBA00004141"/>
    </source>
</evidence>
<gene>
    <name evidence="6" type="ORF">MiSe_26800</name>
</gene>
<protein>
    <recommendedName>
        <fullName evidence="8">DUF697 domain-containing protein</fullName>
    </recommendedName>
</protein>
<dbReference type="SUPFAM" id="SSF52540">
    <property type="entry name" value="P-loop containing nucleoside triphosphate hydrolases"/>
    <property type="match status" value="1"/>
</dbReference>
<evidence type="ECO:0000256" key="2">
    <source>
        <dbReference type="ARBA" id="ARBA00022692"/>
    </source>
</evidence>
<proteinExistence type="predicted"/>
<organism evidence="6 7">
    <name type="scientific">Microseira wollei NIES-4236</name>
    <dbReference type="NCBI Taxonomy" id="2530354"/>
    <lineage>
        <taxon>Bacteria</taxon>
        <taxon>Bacillati</taxon>
        <taxon>Cyanobacteriota</taxon>
        <taxon>Cyanophyceae</taxon>
        <taxon>Oscillatoriophycideae</taxon>
        <taxon>Aerosakkonematales</taxon>
        <taxon>Aerosakkonemataceae</taxon>
        <taxon>Microseira</taxon>
    </lineage>
</organism>
<keyword evidence="5" id="KW-0175">Coiled coil</keyword>
<evidence type="ECO:0000313" key="7">
    <source>
        <dbReference type="Proteomes" id="UP001050975"/>
    </source>
</evidence>
<evidence type="ECO:0000256" key="4">
    <source>
        <dbReference type="ARBA" id="ARBA00023136"/>
    </source>
</evidence>
<name>A0AAV3X997_9CYAN</name>
<dbReference type="EMBL" id="BLAY01000036">
    <property type="protein sequence ID" value="GET37926.1"/>
    <property type="molecule type" value="Genomic_DNA"/>
</dbReference>
<dbReference type="Gene3D" id="3.40.50.300">
    <property type="entry name" value="P-loop containing nucleotide triphosphate hydrolases"/>
    <property type="match status" value="1"/>
</dbReference>
<keyword evidence="7" id="KW-1185">Reference proteome</keyword>
<dbReference type="GO" id="GO:0016020">
    <property type="term" value="C:membrane"/>
    <property type="evidence" value="ECO:0007669"/>
    <property type="project" value="UniProtKB-SubCell"/>
</dbReference>
<dbReference type="InterPro" id="IPR021147">
    <property type="entry name" value="DUF697"/>
</dbReference>
<comment type="caution">
    <text evidence="6">The sequence shown here is derived from an EMBL/GenBank/DDBJ whole genome shotgun (WGS) entry which is preliminary data.</text>
</comment>
<comment type="subcellular location">
    <subcellularLocation>
        <location evidence="1">Membrane</location>
        <topology evidence="1">Multi-pass membrane protein</topology>
    </subcellularLocation>
</comment>
<keyword evidence="2" id="KW-0812">Transmembrane</keyword>
<dbReference type="Pfam" id="PF05128">
    <property type="entry name" value="DUF697"/>
    <property type="match status" value="1"/>
</dbReference>
<evidence type="ECO:0000313" key="6">
    <source>
        <dbReference type="EMBL" id="GET37926.1"/>
    </source>
</evidence>